<reference evidence="10 11" key="1">
    <citation type="submission" date="2018-09" db="EMBL/GenBank/DDBJ databases">
        <title>Phylogenetic diversity of Pectobacterium and Dickeya strains causing blackleg disease of potato in Morocco.</title>
        <authorList>
            <person name="Oulghazi S."/>
            <person name="Moumni M."/>
            <person name="Faure D."/>
        </authorList>
    </citation>
    <scope>NUCLEOTIDE SEQUENCE [LARGE SCALE GENOMIC DNA]</scope>
    <source>
        <strain evidence="10 11">S1.15.11.2D</strain>
    </source>
</reference>
<feature type="domain" description="ABC transporter" evidence="9">
    <location>
        <begin position="19"/>
        <end position="262"/>
    </location>
</feature>
<gene>
    <name evidence="10" type="ORF">D5071_20925</name>
</gene>
<dbReference type="GO" id="GO:0005524">
    <property type="term" value="F:ATP binding"/>
    <property type="evidence" value="ECO:0007669"/>
    <property type="project" value="UniProtKB-KW"/>
</dbReference>
<dbReference type="SMART" id="SM00382">
    <property type="entry name" value="AAA"/>
    <property type="match status" value="1"/>
</dbReference>
<evidence type="ECO:0000313" key="11">
    <source>
        <dbReference type="Proteomes" id="UP000283655"/>
    </source>
</evidence>
<dbReference type="PIRSF" id="PIRSF039085">
    <property type="entry name" value="ABC_ATPase_HisP"/>
    <property type="match status" value="1"/>
</dbReference>
<evidence type="ECO:0000256" key="8">
    <source>
        <dbReference type="ARBA" id="ARBA00023136"/>
    </source>
</evidence>
<dbReference type="SUPFAM" id="SSF52540">
    <property type="entry name" value="P-loop containing nucleoside triphosphate hydrolases"/>
    <property type="match status" value="1"/>
</dbReference>
<evidence type="ECO:0000256" key="4">
    <source>
        <dbReference type="ARBA" id="ARBA00022475"/>
    </source>
</evidence>
<dbReference type="CDD" id="cd03262">
    <property type="entry name" value="ABC_HisP_GlnQ"/>
    <property type="match status" value="1"/>
</dbReference>
<name>A0A419AQF6_PECCA</name>
<dbReference type="InterPro" id="IPR017871">
    <property type="entry name" value="ABC_transporter-like_CS"/>
</dbReference>
<keyword evidence="5" id="KW-0547">Nucleotide-binding</keyword>
<dbReference type="InterPro" id="IPR027417">
    <property type="entry name" value="P-loop_NTPase"/>
</dbReference>
<dbReference type="FunFam" id="3.40.50.300:FF:000020">
    <property type="entry name" value="Amino acid ABC transporter ATP-binding component"/>
    <property type="match status" value="1"/>
</dbReference>
<evidence type="ECO:0000256" key="1">
    <source>
        <dbReference type="ARBA" id="ARBA00004417"/>
    </source>
</evidence>
<dbReference type="InterPro" id="IPR003439">
    <property type="entry name" value="ABC_transporter-like_ATP-bd"/>
</dbReference>
<dbReference type="PROSITE" id="PS50893">
    <property type="entry name" value="ABC_TRANSPORTER_2"/>
    <property type="match status" value="1"/>
</dbReference>
<keyword evidence="7" id="KW-0029">Amino-acid transport</keyword>
<keyword evidence="8" id="KW-0472">Membrane</keyword>
<evidence type="ECO:0000256" key="6">
    <source>
        <dbReference type="ARBA" id="ARBA00022840"/>
    </source>
</evidence>
<evidence type="ECO:0000256" key="5">
    <source>
        <dbReference type="ARBA" id="ARBA00022741"/>
    </source>
</evidence>
<sequence>MSETMSLNEKSTLNDDIVLRIRGLQKRFGAAEVLKGIDLDVRRGEKIAIIGGSGSGKSTLLRCLNFMEIPSAGTIKLDGVVLGKTNAQGQRDYPEKQLCAVRERVGMVFQQFNLFPHLTVLENVREALVSVKKMSRQDADIIAKAQLEKVGLINKQDARPANLSGGQQQRVAIARALAMSPEVMLFDEPTSSLDPELVGEVLHTIHALAEEGRTLLLVTHELGFAYHFADRVIFIENGVIHEMGSAEQVLKNPQQPRTQAFLARFAERAF</sequence>
<dbReference type="Pfam" id="PF00005">
    <property type="entry name" value="ABC_tran"/>
    <property type="match status" value="1"/>
</dbReference>
<evidence type="ECO:0000256" key="2">
    <source>
        <dbReference type="ARBA" id="ARBA00005417"/>
    </source>
</evidence>
<proteinExistence type="inferred from homology"/>
<keyword evidence="4" id="KW-1003">Cell membrane</keyword>
<dbReference type="InterPro" id="IPR050086">
    <property type="entry name" value="MetN_ABC_transporter-like"/>
</dbReference>
<evidence type="ECO:0000313" key="10">
    <source>
        <dbReference type="EMBL" id="RJL46124.1"/>
    </source>
</evidence>
<dbReference type="Gene3D" id="3.40.50.300">
    <property type="entry name" value="P-loop containing nucleotide triphosphate hydrolases"/>
    <property type="match status" value="1"/>
</dbReference>
<comment type="caution">
    <text evidence="10">The sequence shown here is derived from an EMBL/GenBank/DDBJ whole genome shotgun (WGS) entry which is preliminary data.</text>
</comment>
<keyword evidence="3" id="KW-0813">Transport</keyword>
<dbReference type="PANTHER" id="PTHR43166">
    <property type="entry name" value="AMINO ACID IMPORT ATP-BINDING PROTEIN"/>
    <property type="match status" value="1"/>
</dbReference>
<evidence type="ECO:0000256" key="3">
    <source>
        <dbReference type="ARBA" id="ARBA00022448"/>
    </source>
</evidence>
<dbReference type="GO" id="GO:0015424">
    <property type="term" value="F:ABC-type amino acid transporter activity"/>
    <property type="evidence" value="ECO:0007669"/>
    <property type="project" value="InterPro"/>
</dbReference>
<dbReference type="InterPro" id="IPR030679">
    <property type="entry name" value="ABC_ATPase_HisP-typ"/>
</dbReference>
<protein>
    <submittedName>
        <fullName evidence="10">Amino acid ABC transporter ATP-binding protein</fullName>
    </submittedName>
</protein>
<organism evidence="10 11">
    <name type="scientific">Pectobacterium carotovorum</name>
    <name type="common">Erwinia carotovora</name>
    <dbReference type="NCBI Taxonomy" id="554"/>
    <lineage>
        <taxon>Bacteria</taxon>
        <taxon>Pseudomonadati</taxon>
        <taxon>Pseudomonadota</taxon>
        <taxon>Gammaproteobacteria</taxon>
        <taxon>Enterobacterales</taxon>
        <taxon>Pectobacteriaceae</taxon>
        <taxon>Pectobacterium</taxon>
    </lineage>
</organism>
<comment type="similarity">
    <text evidence="2">Belongs to the ABC transporter superfamily.</text>
</comment>
<dbReference type="AlphaFoldDB" id="A0A419AQF6"/>
<dbReference type="PROSITE" id="PS00211">
    <property type="entry name" value="ABC_TRANSPORTER_1"/>
    <property type="match status" value="1"/>
</dbReference>
<keyword evidence="6 10" id="KW-0067">ATP-binding</keyword>
<evidence type="ECO:0000259" key="9">
    <source>
        <dbReference type="PROSITE" id="PS50893"/>
    </source>
</evidence>
<dbReference type="PANTHER" id="PTHR43166:SF35">
    <property type="entry name" value="L-CYSTINE IMPORT ATP-BINDING PROTEIN TCYN"/>
    <property type="match status" value="1"/>
</dbReference>
<dbReference type="GO" id="GO:0005886">
    <property type="term" value="C:plasma membrane"/>
    <property type="evidence" value="ECO:0007669"/>
    <property type="project" value="UniProtKB-SubCell"/>
</dbReference>
<dbReference type="Proteomes" id="UP000283655">
    <property type="component" value="Unassembled WGS sequence"/>
</dbReference>
<accession>A0A419AQF6</accession>
<comment type="subcellular location">
    <subcellularLocation>
        <location evidence="1">Cell inner membrane</location>
        <topology evidence="1">Peripheral membrane protein</topology>
    </subcellularLocation>
</comment>
<dbReference type="RefSeq" id="WP_119874946.1">
    <property type="nucleotide sequence ID" value="NZ_QZDH01000076.1"/>
</dbReference>
<dbReference type="GO" id="GO:0016887">
    <property type="term" value="F:ATP hydrolysis activity"/>
    <property type="evidence" value="ECO:0007669"/>
    <property type="project" value="InterPro"/>
</dbReference>
<dbReference type="EMBL" id="QZDH01000076">
    <property type="protein sequence ID" value="RJL46124.1"/>
    <property type="molecule type" value="Genomic_DNA"/>
</dbReference>
<dbReference type="InterPro" id="IPR003593">
    <property type="entry name" value="AAA+_ATPase"/>
</dbReference>
<evidence type="ECO:0000256" key="7">
    <source>
        <dbReference type="ARBA" id="ARBA00022970"/>
    </source>
</evidence>